<reference evidence="10" key="1">
    <citation type="journal article" date="2020" name="Stud. Mycol.">
        <title>101 Dothideomycetes genomes: a test case for predicting lifestyles and emergence of pathogens.</title>
        <authorList>
            <person name="Haridas S."/>
            <person name="Albert R."/>
            <person name="Binder M."/>
            <person name="Bloem J."/>
            <person name="Labutti K."/>
            <person name="Salamov A."/>
            <person name="Andreopoulos B."/>
            <person name="Baker S."/>
            <person name="Barry K."/>
            <person name="Bills G."/>
            <person name="Bluhm B."/>
            <person name="Cannon C."/>
            <person name="Castanera R."/>
            <person name="Culley D."/>
            <person name="Daum C."/>
            <person name="Ezra D."/>
            <person name="Gonzalez J."/>
            <person name="Henrissat B."/>
            <person name="Kuo A."/>
            <person name="Liang C."/>
            <person name="Lipzen A."/>
            <person name="Lutzoni F."/>
            <person name="Magnuson J."/>
            <person name="Mondo S."/>
            <person name="Nolan M."/>
            <person name="Ohm R."/>
            <person name="Pangilinan J."/>
            <person name="Park H.-J."/>
            <person name="Ramirez L."/>
            <person name="Alfaro M."/>
            <person name="Sun H."/>
            <person name="Tritt A."/>
            <person name="Yoshinaga Y."/>
            <person name="Zwiers L.-H."/>
            <person name="Turgeon B."/>
            <person name="Goodwin S."/>
            <person name="Spatafora J."/>
            <person name="Crous P."/>
            <person name="Grigoriev I."/>
        </authorList>
    </citation>
    <scope>NUCLEOTIDE SEQUENCE</scope>
    <source>
        <strain evidence="10">CBS 675.92</strain>
    </source>
</reference>
<evidence type="ECO:0000256" key="2">
    <source>
        <dbReference type="ARBA" id="ARBA00010617"/>
    </source>
</evidence>
<evidence type="ECO:0000256" key="1">
    <source>
        <dbReference type="ARBA" id="ARBA00001971"/>
    </source>
</evidence>
<keyword evidence="9" id="KW-0472">Membrane</keyword>
<dbReference type="Pfam" id="PF00067">
    <property type="entry name" value="p450"/>
    <property type="match status" value="1"/>
</dbReference>
<protein>
    <submittedName>
        <fullName evidence="10">Putative P450 monooxygenase</fullName>
    </submittedName>
</protein>
<dbReference type="Proteomes" id="UP000800035">
    <property type="component" value="Unassembled WGS sequence"/>
</dbReference>
<accession>A0A6A5TAF1</accession>
<evidence type="ECO:0000313" key="11">
    <source>
        <dbReference type="Proteomes" id="UP000800035"/>
    </source>
</evidence>
<dbReference type="PANTHER" id="PTHR24305:SF157">
    <property type="entry name" value="N-ACETYLTRYPTOPHAN 6-HYDROXYLASE IVOC-RELATED"/>
    <property type="match status" value="1"/>
</dbReference>
<dbReference type="InterPro" id="IPR001128">
    <property type="entry name" value="Cyt_P450"/>
</dbReference>
<feature type="binding site" description="axial binding residue" evidence="7">
    <location>
        <position position="478"/>
    </location>
    <ligand>
        <name>heme</name>
        <dbReference type="ChEBI" id="CHEBI:30413"/>
    </ligand>
    <ligandPart>
        <name>Fe</name>
        <dbReference type="ChEBI" id="CHEBI:18248"/>
    </ligandPart>
</feature>
<dbReference type="InterPro" id="IPR017972">
    <property type="entry name" value="Cyt_P450_CS"/>
</dbReference>
<dbReference type="InterPro" id="IPR036396">
    <property type="entry name" value="Cyt_P450_sf"/>
</dbReference>
<dbReference type="Gene3D" id="1.10.630.10">
    <property type="entry name" value="Cytochrome P450"/>
    <property type="match status" value="1"/>
</dbReference>
<proteinExistence type="inferred from homology"/>
<dbReference type="PRINTS" id="PR00385">
    <property type="entry name" value="P450"/>
</dbReference>
<keyword evidence="11" id="KW-1185">Reference proteome</keyword>
<dbReference type="InterPro" id="IPR002401">
    <property type="entry name" value="Cyt_P450_E_grp-I"/>
</dbReference>
<dbReference type="CDD" id="cd11062">
    <property type="entry name" value="CYP58-like"/>
    <property type="match status" value="1"/>
</dbReference>
<dbReference type="GO" id="GO:0004497">
    <property type="term" value="F:monooxygenase activity"/>
    <property type="evidence" value="ECO:0007669"/>
    <property type="project" value="UniProtKB-KW"/>
</dbReference>
<sequence length="540" mass="60779">MQLQGAMESFLNCPSLLLAACVAIVYIIAGAFRRCFLSPIAPYPGPTLAALTFWYEFYYDVLRKGRYTWKIQELHKRYGPVVRINPHELHISDPTFYDSVYVGPARRTEKWDYSARMFGTSLAAVGTTGHELHRLRRSALNGFFSKRSILKLELTIKRVVEHGCRRLECRGVNGCTIDLRSFFAAFSADVIGEVAFGSGYGLLDKPGFEPGWQKLMMDLSRATHLMKQFPWAYTILNSIPPFLVSLVHPLTKHLFDIRNDIHLKIEQTTALLKETDRKNATGESDHPTILDSILSSSALPALELTTTRLEDEAFTLLGAGTITTAHTLTTILYYILATPTIKHRLEAELSELHATSSHNMTTLDLKSLEHRPYLSAVISEGLRLSFGVSHRLPRISPDTPLHYRSIMNGKEYNYTIPPGIPVSMTQMLTHLDSGIYSSPRSFDPDRWLPSACVTDAEKEALRLRKQHFVPFSKGTRMCAGMHLAYSELYLMLGALFAPDGVGRRMGLFETSVEDVECAHDFFNPSPKLSSKGMRVILERN</sequence>
<gene>
    <name evidence="10" type="ORF">CC80DRAFT_484885</name>
</gene>
<evidence type="ECO:0000256" key="8">
    <source>
        <dbReference type="RuleBase" id="RU000461"/>
    </source>
</evidence>
<dbReference type="PRINTS" id="PR00463">
    <property type="entry name" value="EP450I"/>
</dbReference>
<evidence type="ECO:0000256" key="4">
    <source>
        <dbReference type="ARBA" id="ARBA00023002"/>
    </source>
</evidence>
<organism evidence="10 11">
    <name type="scientific">Byssothecium circinans</name>
    <dbReference type="NCBI Taxonomy" id="147558"/>
    <lineage>
        <taxon>Eukaryota</taxon>
        <taxon>Fungi</taxon>
        <taxon>Dikarya</taxon>
        <taxon>Ascomycota</taxon>
        <taxon>Pezizomycotina</taxon>
        <taxon>Dothideomycetes</taxon>
        <taxon>Pleosporomycetidae</taxon>
        <taxon>Pleosporales</taxon>
        <taxon>Massarineae</taxon>
        <taxon>Massarinaceae</taxon>
        <taxon>Byssothecium</taxon>
    </lineage>
</organism>
<dbReference type="PROSITE" id="PS00086">
    <property type="entry name" value="CYTOCHROME_P450"/>
    <property type="match status" value="1"/>
</dbReference>
<evidence type="ECO:0000256" key="6">
    <source>
        <dbReference type="ARBA" id="ARBA00023033"/>
    </source>
</evidence>
<dbReference type="PANTHER" id="PTHR24305">
    <property type="entry name" value="CYTOCHROME P450"/>
    <property type="match status" value="1"/>
</dbReference>
<dbReference type="EMBL" id="ML977040">
    <property type="protein sequence ID" value="KAF1949228.1"/>
    <property type="molecule type" value="Genomic_DNA"/>
</dbReference>
<evidence type="ECO:0000256" key="7">
    <source>
        <dbReference type="PIRSR" id="PIRSR602401-1"/>
    </source>
</evidence>
<feature type="transmembrane region" description="Helical" evidence="9">
    <location>
        <begin position="12"/>
        <end position="32"/>
    </location>
</feature>
<evidence type="ECO:0000256" key="5">
    <source>
        <dbReference type="ARBA" id="ARBA00023004"/>
    </source>
</evidence>
<keyword evidence="9" id="KW-1133">Transmembrane helix</keyword>
<keyword evidence="7 8" id="KW-0349">Heme</keyword>
<keyword evidence="4 8" id="KW-0560">Oxidoreductase</keyword>
<dbReference type="GO" id="GO:0005506">
    <property type="term" value="F:iron ion binding"/>
    <property type="evidence" value="ECO:0007669"/>
    <property type="project" value="InterPro"/>
</dbReference>
<comment type="similarity">
    <text evidence="2 8">Belongs to the cytochrome P450 family.</text>
</comment>
<dbReference type="SUPFAM" id="SSF48264">
    <property type="entry name" value="Cytochrome P450"/>
    <property type="match status" value="1"/>
</dbReference>
<dbReference type="OrthoDB" id="3945418at2759"/>
<dbReference type="GO" id="GO:0020037">
    <property type="term" value="F:heme binding"/>
    <property type="evidence" value="ECO:0007669"/>
    <property type="project" value="InterPro"/>
</dbReference>
<keyword evidence="3 7" id="KW-0479">Metal-binding</keyword>
<comment type="cofactor">
    <cofactor evidence="1 7">
        <name>heme</name>
        <dbReference type="ChEBI" id="CHEBI:30413"/>
    </cofactor>
</comment>
<dbReference type="GO" id="GO:0016705">
    <property type="term" value="F:oxidoreductase activity, acting on paired donors, with incorporation or reduction of molecular oxygen"/>
    <property type="evidence" value="ECO:0007669"/>
    <property type="project" value="InterPro"/>
</dbReference>
<keyword evidence="5 7" id="KW-0408">Iron</keyword>
<dbReference type="AlphaFoldDB" id="A0A6A5TAF1"/>
<evidence type="ECO:0000256" key="9">
    <source>
        <dbReference type="SAM" id="Phobius"/>
    </source>
</evidence>
<evidence type="ECO:0000313" key="10">
    <source>
        <dbReference type="EMBL" id="KAF1949228.1"/>
    </source>
</evidence>
<evidence type="ECO:0000256" key="3">
    <source>
        <dbReference type="ARBA" id="ARBA00022723"/>
    </source>
</evidence>
<keyword evidence="9" id="KW-0812">Transmembrane</keyword>
<keyword evidence="6 8" id="KW-0503">Monooxygenase</keyword>
<name>A0A6A5TAF1_9PLEO</name>
<dbReference type="InterPro" id="IPR050121">
    <property type="entry name" value="Cytochrome_P450_monoxygenase"/>
</dbReference>